<proteinExistence type="predicted"/>
<protein>
    <submittedName>
        <fullName evidence="1">Uncharacterized protein</fullName>
    </submittedName>
</protein>
<reference evidence="1" key="1">
    <citation type="submission" date="2018-01" db="EMBL/GenBank/DDBJ databases">
        <title>An insight into the sialome of Amazonian anophelines.</title>
        <authorList>
            <person name="Ribeiro J.M."/>
            <person name="Scarpassa V."/>
            <person name="Calvo E."/>
        </authorList>
    </citation>
    <scope>NUCLEOTIDE SEQUENCE</scope>
    <source>
        <tissue evidence="1">Salivary glands</tissue>
    </source>
</reference>
<dbReference type="AlphaFoldDB" id="A0A2M3ZLG8"/>
<dbReference type="EMBL" id="GGFM01008625">
    <property type="protein sequence ID" value="MBW29376.1"/>
    <property type="molecule type" value="Transcribed_RNA"/>
</dbReference>
<organism evidence="1">
    <name type="scientific">Anopheles braziliensis</name>
    <dbReference type="NCBI Taxonomy" id="58242"/>
    <lineage>
        <taxon>Eukaryota</taxon>
        <taxon>Metazoa</taxon>
        <taxon>Ecdysozoa</taxon>
        <taxon>Arthropoda</taxon>
        <taxon>Hexapoda</taxon>
        <taxon>Insecta</taxon>
        <taxon>Pterygota</taxon>
        <taxon>Neoptera</taxon>
        <taxon>Endopterygota</taxon>
        <taxon>Diptera</taxon>
        <taxon>Nematocera</taxon>
        <taxon>Culicoidea</taxon>
        <taxon>Culicidae</taxon>
        <taxon>Anophelinae</taxon>
        <taxon>Anopheles</taxon>
    </lineage>
</organism>
<evidence type="ECO:0000313" key="1">
    <source>
        <dbReference type="EMBL" id="MBW29376.1"/>
    </source>
</evidence>
<sequence length="73" mass="8085">MILLLLQFAAFPTLSIRSLYPFCAFLRSAGALAKESFLLCVCICVLWLVYAQAIPPKEDNVLLKLWASFSSSA</sequence>
<name>A0A2M3ZLG8_9DIPT</name>
<accession>A0A2M3ZLG8</accession>